<sequence>MTDSSSVGSRRVRARNTYHATEEDMRYKARLVVVDAVGAGAGSSLAAGWSGSRVPLRRKRRLGCYSHTLIQSLSFNSARSRRGVLGLCISGRLSNIYPLRRENVYQSMGIVIILDVGYCNGLNSISLARYTDHGTSLIFGAWTASWDRLVFGIDWRRWREKDGKLVPRIVNAVHLSPNPNPSTTVNLQLVHFLGWLYSEVQFKADRSTLSLNLFNS</sequence>
<organism evidence="1 2">
    <name type="scientific">Favolaschia claudopus</name>
    <dbReference type="NCBI Taxonomy" id="2862362"/>
    <lineage>
        <taxon>Eukaryota</taxon>
        <taxon>Fungi</taxon>
        <taxon>Dikarya</taxon>
        <taxon>Basidiomycota</taxon>
        <taxon>Agaricomycotina</taxon>
        <taxon>Agaricomycetes</taxon>
        <taxon>Agaricomycetidae</taxon>
        <taxon>Agaricales</taxon>
        <taxon>Marasmiineae</taxon>
        <taxon>Mycenaceae</taxon>
        <taxon>Favolaschia</taxon>
    </lineage>
</organism>
<gene>
    <name evidence="1" type="ORF">R3P38DRAFT_3373564</name>
</gene>
<dbReference type="EMBL" id="JAWWNJ010000115">
    <property type="protein sequence ID" value="KAK6991935.1"/>
    <property type="molecule type" value="Genomic_DNA"/>
</dbReference>
<proteinExistence type="predicted"/>
<comment type="caution">
    <text evidence="1">The sequence shown here is derived from an EMBL/GenBank/DDBJ whole genome shotgun (WGS) entry which is preliminary data.</text>
</comment>
<dbReference type="AlphaFoldDB" id="A0AAV9ZSW0"/>
<dbReference type="Proteomes" id="UP001362999">
    <property type="component" value="Unassembled WGS sequence"/>
</dbReference>
<keyword evidence="2" id="KW-1185">Reference proteome</keyword>
<accession>A0AAV9ZSW0</accession>
<evidence type="ECO:0000313" key="1">
    <source>
        <dbReference type="EMBL" id="KAK6991935.1"/>
    </source>
</evidence>
<reference evidence="1 2" key="1">
    <citation type="journal article" date="2024" name="J Genomics">
        <title>Draft genome sequencing and assembly of Favolaschia claudopus CIRM-BRFM 2984 isolated from oak limbs.</title>
        <authorList>
            <person name="Navarro D."/>
            <person name="Drula E."/>
            <person name="Chaduli D."/>
            <person name="Cazenave R."/>
            <person name="Ahrendt S."/>
            <person name="Wang J."/>
            <person name="Lipzen A."/>
            <person name="Daum C."/>
            <person name="Barry K."/>
            <person name="Grigoriev I.V."/>
            <person name="Favel A."/>
            <person name="Rosso M.N."/>
            <person name="Martin F."/>
        </authorList>
    </citation>
    <scope>NUCLEOTIDE SEQUENCE [LARGE SCALE GENOMIC DNA]</scope>
    <source>
        <strain evidence="1 2">CIRM-BRFM 2984</strain>
    </source>
</reference>
<evidence type="ECO:0000313" key="2">
    <source>
        <dbReference type="Proteomes" id="UP001362999"/>
    </source>
</evidence>
<protein>
    <submittedName>
        <fullName evidence="1">Uncharacterized protein</fullName>
    </submittedName>
</protein>
<name>A0AAV9ZSW0_9AGAR</name>